<evidence type="ECO:0000313" key="4">
    <source>
        <dbReference type="EMBL" id="MDP9846507.1"/>
    </source>
</evidence>
<organism evidence="4 5">
    <name type="scientific">Streptosporangium lutulentum</name>
    <dbReference type="NCBI Taxonomy" id="1461250"/>
    <lineage>
        <taxon>Bacteria</taxon>
        <taxon>Bacillati</taxon>
        <taxon>Actinomycetota</taxon>
        <taxon>Actinomycetes</taxon>
        <taxon>Streptosporangiales</taxon>
        <taxon>Streptosporangiaceae</taxon>
        <taxon>Streptosporangium</taxon>
    </lineage>
</organism>
<evidence type="ECO:0000256" key="2">
    <source>
        <dbReference type="ARBA" id="ARBA00022723"/>
    </source>
</evidence>
<dbReference type="PANTHER" id="PTHR42796:SF4">
    <property type="entry name" value="FUMARYLACETOACETATE HYDROLASE DOMAIN-CONTAINING PROTEIN 2A"/>
    <property type="match status" value="1"/>
</dbReference>
<evidence type="ECO:0000313" key="5">
    <source>
        <dbReference type="Proteomes" id="UP001225356"/>
    </source>
</evidence>
<gene>
    <name evidence="4" type="ORF">J2853_005718</name>
</gene>
<dbReference type="Gene3D" id="3.90.850.10">
    <property type="entry name" value="Fumarylacetoacetase-like, C-terminal domain"/>
    <property type="match status" value="1"/>
</dbReference>
<accession>A0ABT9QIC2</accession>
<dbReference type="Proteomes" id="UP001225356">
    <property type="component" value="Unassembled WGS sequence"/>
</dbReference>
<dbReference type="EMBL" id="JAUSQU010000001">
    <property type="protein sequence ID" value="MDP9846507.1"/>
    <property type="molecule type" value="Genomic_DNA"/>
</dbReference>
<dbReference type="InterPro" id="IPR036663">
    <property type="entry name" value="Fumarylacetoacetase_C_sf"/>
</dbReference>
<dbReference type="RefSeq" id="WP_307563044.1">
    <property type="nucleotide sequence ID" value="NZ_JAUSQU010000001.1"/>
</dbReference>
<dbReference type="EC" id="3.7.1.5" evidence="4"/>
<keyword evidence="4" id="KW-0378">Hydrolase</keyword>
<evidence type="ECO:0000259" key="3">
    <source>
        <dbReference type="Pfam" id="PF01557"/>
    </source>
</evidence>
<dbReference type="InterPro" id="IPR051121">
    <property type="entry name" value="FAH"/>
</dbReference>
<feature type="domain" description="Fumarylacetoacetase-like C-terminal" evidence="3">
    <location>
        <begin position="67"/>
        <end position="268"/>
    </location>
</feature>
<keyword evidence="2" id="KW-0479">Metal-binding</keyword>
<comment type="caution">
    <text evidence="4">The sequence shown here is derived from an EMBL/GenBank/DDBJ whole genome shotgun (WGS) entry which is preliminary data.</text>
</comment>
<keyword evidence="5" id="KW-1185">Reference proteome</keyword>
<dbReference type="SUPFAM" id="SSF56529">
    <property type="entry name" value="FAH"/>
    <property type="match status" value="1"/>
</dbReference>
<dbReference type="PANTHER" id="PTHR42796">
    <property type="entry name" value="FUMARYLACETOACETATE HYDROLASE DOMAIN-CONTAINING PROTEIN 2A-RELATED"/>
    <property type="match status" value="1"/>
</dbReference>
<name>A0ABT9QIC2_9ACTN</name>
<comment type="similarity">
    <text evidence="1">Belongs to the FAH family.</text>
</comment>
<dbReference type="GO" id="GO:0047621">
    <property type="term" value="F:acylpyruvate hydrolase activity"/>
    <property type="evidence" value="ECO:0007669"/>
    <property type="project" value="UniProtKB-EC"/>
</dbReference>
<evidence type="ECO:0000256" key="1">
    <source>
        <dbReference type="ARBA" id="ARBA00010211"/>
    </source>
</evidence>
<proteinExistence type="inferred from homology"/>
<sequence>MRLATIRVGDTTRAVRLDADAAVELGAADLVEVLRRPDWRTSAREADGPSHSLGTLDYAPLVLAPEKIFCVGLNYRNHILEMGRTLPEHPTLFAKFSRALVGAYDDVVLPAASGEMDWEAELAVVIGAPVRNADPAEARAAIGGYTVLNDVTARDWQYRTLQWLQGKTFEATTPIGPWLVTDDEAPAESAELSCEVDGETVQRADIGDLVFGPAELVSYISRIVTLMPGDVIATGTPGGVGHARKPPRYLADGSVLTTRIAGIGECRNICRQEVR</sequence>
<reference evidence="4 5" key="1">
    <citation type="submission" date="2023-07" db="EMBL/GenBank/DDBJ databases">
        <title>Sequencing the genomes of 1000 actinobacteria strains.</title>
        <authorList>
            <person name="Klenk H.-P."/>
        </authorList>
    </citation>
    <scope>NUCLEOTIDE SEQUENCE [LARGE SCALE GENOMIC DNA]</scope>
    <source>
        <strain evidence="4 5">DSM 46740</strain>
    </source>
</reference>
<dbReference type="InterPro" id="IPR011234">
    <property type="entry name" value="Fumarylacetoacetase-like_C"/>
</dbReference>
<protein>
    <submittedName>
        <fullName evidence="4">Acylpyruvate hydrolase</fullName>
        <ecNumber evidence="4">3.7.1.5</ecNumber>
    </submittedName>
</protein>
<dbReference type="Pfam" id="PF01557">
    <property type="entry name" value="FAA_hydrolase"/>
    <property type="match status" value="1"/>
</dbReference>